<dbReference type="InterPro" id="IPR045340">
    <property type="entry name" value="DUF6533"/>
</dbReference>
<feature type="domain" description="DUF6533" evidence="2">
    <location>
        <begin position="19"/>
        <end position="64"/>
    </location>
</feature>
<evidence type="ECO:0000259" key="2">
    <source>
        <dbReference type="Pfam" id="PF20151"/>
    </source>
</evidence>
<organism evidence="3 4">
    <name type="scientific">Suillus placidus</name>
    <dbReference type="NCBI Taxonomy" id="48579"/>
    <lineage>
        <taxon>Eukaryota</taxon>
        <taxon>Fungi</taxon>
        <taxon>Dikarya</taxon>
        <taxon>Basidiomycota</taxon>
        <taxon>Agaricomycotina</taxon>
        <taxon>Agaricomycetes</taxon>
        <taxon>Agaricomycetidae</taxon>
        <taxon>Boletales</taxon>
        <taxon>Suillineae</taxon>
        <taxon>Suillaceae</taxon>
        <taxon>Suillus</taxon>
    </lineage>
</organism>
<dbReference type="EMBL" id="JABBWD010000055">
    <property type="protein sequence ID" value="KAG1771959.1"/>
    <property type="molecule type" value="Genomic_DNA"/>
</dbReference>
<evidence type="ECO:0000313" key="4">
    <source>
        <dbReference type="Proteomes" id="UP000714275"/>
    </source>
</evidence>
<gene>
    <name evidence="3" type="ORF">EV702DRAFT_1246800</name>
</gene>
<protein>
    <recommendedName>
        <fullName evidence="2">DUF6533 domain-containing protein</fullName>
    </recommendedName>
</protein>
<dbReference type="Pfam" id="PF20151">
    <property type="entry name" value="DUF6533"/>
    <property type="match status" value="1"/>
</dbReference>
<evidence type="ECO:0000256" key="1">
    <source>
        <dbReference type="SAM" id="Phobius"/>
    </source>
</evidence>
<reference evidence="3" key="1">
    <citation type="journal article" date="2020" name="New Phytol.">
        <title>Comparative genomics reveals dynamic genome evolution in host specialist ectomycorrhizal fungi.</title>
        <authorList>
            <person name="Lofgren L.A."/>
            <person name="Nguyen N.H."/>
            <person name="Vilgalys R."/>
            <person name="Ruytinx J."/>
            <person name="Liao H.L."/>
            <person name="Branco S."/>
            <person name="Kuo A."/>
            <person name="LaButti K."/>
            <person name="Lipzen A."/>
            <person name="Andreopoulos W."/>
            <person name="Pangilinan J."/>
            <person name="Riley R."/>
            <person name="Hundley H."/>
            <person name="Na H."/>
            <person name="Barry K."/>
            <person name="Grigoriev I.V."/>
            <person name="Stajich J.E."/>
            <person name="Kennedy P.G."/>
        </authorList>
    </citation>
    <scope>NUCLEOTIDE SEQUENCE</scope>
    <source>
        <strain evidence="3">DOB743</strain>
    </source>
</reference>
<feature type="transmembrane region" description="Helical" evidence="1">
    <location>
        <begin position="235"/>
        <end position="256"/>
    </location>
</feature>
<dbReference type="OrthoDB" id="3242409at2759"/>
<keyword evidence="4" id="KW-1185">Reference proteome</keyword>
<proteinExistence type="predicted"/>
<feature type="transmembrane region" description="Helical" evidence="1">
    <location>
        <begin position="268"/>
        <end position="293"/>
    </location>
</feature>
<feature type="transmembrane region" description="Helical" evidence="1">
    <location>
        <begin position="195"/>
        <end position="214"/>
    </location>
</feature>
<accession>A0A9P6ZMN8</accession>
<comment type="caution">
    <text evidence="3">The sequence shown here is derived from an EMBL/GenBank/DDBJ whole genome shotgun (WGS) entry which is preliminary data.</text>
</comment>
<evidence type="ECO:0000313" key="3">
    <source>
        <dbReference type="EMBL" id="KAG1771959.1"/>
    </source>
</evidence>
<feature type="transmembrane region" description="Helical" evidence="1">
    <location>
        <begin position="143"/>
        <end position="164"/>
    </location>
</feature>
<name>A0A9P6ZMN8_9AGAM</name>
<dbReference type="Proteomes" id="UP000714275">
    <property type="component" value="Unassembled WGS sequence"/>
</dbReference>
<feature type="transmembrane region" description="Helical" evidence="1">
    <location>
        <begin position="48"/>
        <end position="71"/>
    </location>
</feature>
<keyword evidence="1" id="KW-1133">Transmembrane helix</keyword>
<dbReference type="AlphaFoldDB" id="A0A9P6ZMN8"/>
<keyword evidence="1" id="KW-0812">Transmembrane</keyword>
<feature type="transmembrane region" description="Helical" evidence="1">
    <location>
        <begin position="16"/>
        <end position="36"/>
    </location>
</feature>
<feature type="transmembrane region" description="Helical" evidence="1">
    <location>
        <begin position="109"/>
        <end position="131"/>
    </location>
</feature>
<keyword evidence="1" id="KW-0472">Membrane</keyword>
<sequence>MSQDPTLWRLIDWYRVLSYFVVASSTVVVHDWALTFGKEFELVWRRRWSLMTILYIGVRYIGLLSSVIIMLSSVPGVAMTDVVREIFDQRLGSIDGWFDSTSEKAVSTVLLYAQACTTFVVNTMLRVIIITRLYAMYQLSRKILVFLVVIFLAVTIAFGVMGAIGSSYTSMDTLVLSGTYYCVYEGYNQTLIETWILSTAWEVLALCLAVWVVFKHFRELQQLPTGWSIGDCFAVLIKTHLLYFTVFAVASCLSLASTSPKFSTSSPAGAVCVGLLQLFSIVQMFVVGPRLVLGVREHHDRLVANSDAGIAMSTITFQERVRASADNDT</sequence>